<dbReference type="InterPro" id="IPR035069">
    <property type="entry name" value="TTHA1013/TTHA0281-like"/>
</dbReference>
<sequence length="72" mass="8163">MKYTVILEKGTSSYGAFVLDLPGCIAVEETKDEALRSISEAMEFHIQGLLEEKQEIPKPHCDVTQVEVKWPR</sequence>
<protein>
    <submittedName>
        <fullName evidence="2">Predicted nuclease of the RNAse H fold, HicB family</fullName>
    </submittedName>
</protein>
<accession>A0A450TCU7</accession>
<proteinExistence type="predicted"/>
<dbReference type="AlphaFoldDB" id="A0A450TCU7"/>
<reference evidence="2" key="1">
    <citation type="submission" date="2019-02" db="EMBL/GenBank/DDBJ databases">
        <authorList>
            <person name="Gruber-Vodicka R. H."/>
            <person name="Seah K. B. B."/>
        </authorList>
    </citation>
    <scope>NUCLEOTIDE SEQUENCE</scope>
    <source>
        <strain evidence="2">BECK_BZ106</strain>
    </source>
</reference>
<dbReference type="PANTHER" id="PTHR34504:SF2">
    <property type="entry name" value="UPF0150 PROTEIN SSL0259"/>
    <property type="match status" value="1"/>
</dbReference>
<dbReference type="Gene3D" id="3.30.160.250">
    <property type="match status" value="1"/>
</dbReference>
<dbReference type="InterPro" id="IPR051404">
    <property type="entry name" value="TA_system_antitoxin"/>
</dbReference>
<dbReference type="InterPro" id="IPR031807">
    <property type="entry name" value="HicB-like"/>
</dbReference>
<dbReference type="EMBL" id="CAADFD010000096">
    <property type="protein sequence ID" value="VFJ64709.1"/>
    <property type="molecule type" value="Genomic_DNA"/>
</dbReference>
<dbReference type="SUPFAM" id="SSF143100">
    <property type="entry name" value="TTHA1013/TTHA0281-like"/>
    <property type="match status" value="1"/>
</dbReference>
<evidence type="ECO:0000313" key="2">
    <source>
        <dbReference type="EMBL" id="VFJ64709.1"/>
    </source>
</evidence>
<evidence type="ECO:0000259" key="1">
    <source>
        <dbReference type="Pfam" id="PF15919"/>
    </source>
</evidence>
<dbReference type="Pfam" id="PF15919">
    <property type="entry name" value="HicB_lk_antitox"/>
    <property type="match status" value="1"/>
</dbReference>
<gene>
    <name evidence="2" type="ORF">BECKFW1821B_GA0114236_109615</name>
</gene>
<organism evidence="2">
    <name type="scientific">Candidatus Kentrum sp. FW</name>
    <dbReference type="NCBI Taxonomy" id="2126338"/>
    <lineage>
        <taxon>Bacteria</taxon>
        <taxon>Pseudomonadati</taxon>
        <taxon>Pseudomonadota</taxon>
        <taxon>Gammaproteobacteria</taxon>
        <taxon>Candidatus Kentrum</taxon>
    </lineage>
</organism>
<feature type="domain" description="HicB-like antitoxin of toxin-antitoxin system" evidence="1">
    <location>
        <begin position="3"/>
        <end position="60"/>
    </location>
</feature>
<name>A0A450TCU7_9GAMM</name>
<dbReference type="PANTHER" id="PTHR34504">
    <property type="entry name" value="ANTITOXIN HICB"/>
    <property type="match status" value="1"/>
</dbReference>